<organism evidence="1 2">
    <name type="scientific">Dendrobium thyrsiflorum</name>
    <name type="common">Pinecone-like raceme dendrobium</name>
    <name type="synonym">Orchid</name>
    <dbReference type="NCBI Taxonomy" id="117978"/>
    <lineage>
        <taxon>Eukaryota</taxon>
        <taxon>Viridiplantae</taxon>
        <taxon>Streptophyta</taxon>
        <taxon>Embryophyta</taxon>
        <taxon>Tracheophyta</taxon>
        <taxon>Spermatophyta</taxon>
        <taxon>Magnoliopsida</taxon>
        <taxon>Liliopsida</taxon>
        <taxon>Asparagales</taxon>
        <taxon>Orchidaceae</taxon>
        <taxon>Epidendroideae</taxon>
        <taxon>Malaxideae</taxon>
        <taxon>Dendrobiinae</taxon>
        <taxon>Dendrobium</taxon>
    </lineage>
</organism>
<accession>A0ABD0U933</accession>
<evidence type="ECO:0000313" key="1">
    <source>
        <dbReference type="EMBL" id="KAL0906911.1"/>
    </source>
</evidence>
<sequence>MELASKLTTPPKPVICRLAMDSRVVVLSNQSAGVGKRDQSHHEAVLLSQPTKDVKLDLHSKTQQASRTFQSAPPVPKTHLTGPLVHHHPSTNLSYFGYRSNDYYLKFLPFLGGVTKCALLASPPNPTKLKRGAIGLKFHFLYPELYSVADFFQERVLGVVLEHGHRIVNNELLSSLRSGVDKESSDSAATTTRSRD</sequence>
<comment type="caution">
    <text evidence="1">The sequence shown here is derived from an EMBL/GenBank/DDBJ whole genome shotgun (WGS) entry which is preliminary data.</text>
</comment>
<proteinExistence type="predicted"/>
<dbReference type="Proteomes" id="UP001552299">
    <property type="component" value="Unassembled WGS sequence"/>
</dbReference>
<reference evidence="1 2" key="1">
    <citation type="journal article" date="2024" name="Plant Biotechnol. J.">
        <title>Dendrobium thyrsiflorum genome and its molecular insights into genes involved in important horticultural traits.</title>
        <authorList>
            <person name="Chen B."/>
            <person name="Wang J.Y."/>
            <person name="Zheng P.J."/>
            <person name="Li K.L."/>
            <person name="Liang Y.M."/>
            <person name="Chen X.F."/>
            <person name="Zhang C."/>
            <person name="Zhao X."/>
            <person name="He X."/>
            <person name="Zhang G.Q."/>
            <person name="Liu Z.J."/>
            <person name="Xu Q."/>
        </authorList>
    </citation>
    <scope>NUCLEOTIDE SEQUENCE [LARGE SCALE GENOMIC DNA]</scope>
    <source>
        <strain evidence="1">GZMU011</strain>
    </source>
</reference>
<name>A0ABD0U933_DENTH</name>
<keyword evidence="2" id="KW-1185">Reference proteome</keyword>
<dbReference type="AlphaFoldDB" id="A0ABD0U933"/>
<gene>
    <name evidence="1" type="ORF">M5K25_025442</name>
</gene>
<dbReference type="EMBL" id="JANQDX010000018">
    <property type="protein sequence ID" value="KAL0906911.1"/>
    <property type="molecule type" value="Genomic_DNA"/>
</dbReference>
<evidence type="ECO:0000313" key="2">
    <source>
        <dbReference type="Proteomes" id="UP001552299"/>
    </source>
</evidence>
<protein>
    <submittedName>
        <fullName evidence="1">Uncharacterized protein</fullName>
    </submittedName>
</protein>